<keyword evidence="5" id="KW-1185">Reference proteome</keyword>
<dbReference type="Pfam" id="PF18962">
    <property type="entry name" value="Por_Secre_tail"/>
    <property type="match status" value="1"/>
</dbReference>
<dbReference type="Proteomes" id="UP000636004">
    <property type="component" value="Unassembled WGS sequence"/>
</dbReference>
<gene>
    <name evidence="4" type="ORF">GCM10007028_07370</name>
</gene>
<feature type="chain" id="PRO_5037747521" description="Secretion system C-terminal sorting domain-containing protein" evidence="2">
    <location>
        <begin position="30"/>
        <end position="600"/>
    </location>
</feature>
<dbReference type="InterPro" id="IPR026444">
    <property type="entry name" value="Secre_tail"/>
</dbReference>
<feature type="domain" description="Secretion system C-terminal sorting" evidence="3">
    <location>
        <begin position="525"/>
        <end position="587"/>
    </location>
</feature>
<proteinExistence type="predicted"/>
<dbReference type="EMBL" id="BMWZ01000002">
    <property type="protein sequence ID" value="GGZ72857.1"/>
    <property type="molecule type" value="Genomic_DNA"/>
</dbReference>
<sequence length="600" mass="62631">MKKELLERKLIRLCFALLFCFGAVSQGFAQDVIITNVNPEADTVIISNPGMSVIDLSGYQLCLGPGTYVQIGSLTPLSGSLMLNAGANVKLSYTMNDTMDGLSLFRNTNFGSSLPTDLIAYVQWGAGNQARVAQAVTAGRWDNVNNFVSGKVPYSTTEGGSAANWSGCEVNAGAIQIAGTTNTTASICVGEGANDLIAVEFVDSGVLDGENGTYVITDNATNNILGTPASGPFNLEGAPSGVCDIWYMRYTGDIGLDTATNVSDLTGCFDLSNPISVTRSGVNAGAIQIAGTTDTTASICVGEGANDLIAVEFVDSDVLDGESGTYVITDNATNNILGTPASGPFNLEGAPSGVCDIWYMRYTGDIGLDTATNVSDLTGCFDLSNPISVTRSGVNAGALQIAGTTDTTASICVGEGIDDLIAVEFVDSGVLDGENGTYVITDNATNNILGTPASGPFNLEGAPSGVCDIWYMRYTGDIGLDTATNVSDLTGCFDLSNPISITRLSGGACSALSSTDFDSSFSFDVYPNPTKNAISVNYQGAQNIDLDIEIIDVLGKQVFASQVSSKNKTIDVSRLVYGVYFVRITDRLTGRNAIKRVLKN</sequence>
<evidence type="ECO:0000313" key="4">
    <source>
        <dbReference type="EMBL" id="GGZ72857.1"/>
    </source>
</evidence>
<dbReference type="NCBIfam" id="TIGR04183">
    <property type="entry name" value="Por_Secre_tail"/>
    <property type="match status" value="1"/>
</dbReference>
<protein>
    <recommendedName>
        <fullName evidence="3">Secretion system C-terminal sorting domain-containing protein</fullName>
    </recommendedName>
</protein>
<comment type="caution">
    <text evidence="4">The sequence shown here is derived from an EMBL/GenBank/DDBJ whole genome shotgun (WGS) entry which is preliminary data.</text>
</comment>
<keyword evidence="1 2" id="KW-0732">Signal</keyword>
<reference evidence="4" key="2">
    <citation type="submission" date="2020-09" db="EMBL/GenBank/DDBJ databases">
        <authorList>
            <person name="Sun Q."/>
            <person name="Kim S."/>
        </authorList>
    </citation>
    <scope>NUCLEOTIDE SEQUENCE</scope>
    <source>
        <strain evidence="4">KCTC 12710</strain>
    </source>
</reference>
<dbReference type="AlphaFoldDB" id="A0A918V7I3"/>
<evidence type="ECO:0000259" key="3">
    <source>
        <dbReference type="Pfam" id="PF18962"/>
    </source>
</evidence>
<reference evidence="4" key="1">
    <citation type="journal article" date="2014" name="Int. J. Syst. Evol. Microbiol.">
        <title>Complete genome sequence of Corynebacterium casei LMG S-19264T (=DSM 44701T), isolated from a smear-ripened cheese.</title>
        <authorList>
            <consortium name="US DOE Joint Genome Institute (JGI-PGF)"/>
            <person name="Walter F."/>
            <person name="Albersmeier A."/>
            <person name="Kalinowski J."/>
            <person name="Ruckert C."/>
        </authorList>
    </citation>
    <scope>NUCLEOTIDE SEQUENCE</scope>
    <source>
        <strain evidence="4">KCTC 12710</strain>
    </source>
</reference>
<evidence type="ECO:0000256" key="2">
    <source>
        <dbReference type="SAM" id="SignalP"/>
    </source>
</evidence>
<evidence type="ECO:0000313" key="5">
    <source>
        <dbReference type="Proteomes" id="UP000636004"/>
    </source>
</evidence>
<name>A0A918V7I3_9FLAO</name>
<dbReference type="RefSeq" id="WP_189359431.1">
    <property type="nucleotide sequence ID" value="NZ_BMWZ01000002.1"/>
</dbReference>
<feature type="signal peptide" evidence="2">
    <location>
        <begin position="1"/>
        <end position="29"/>
    </location>
</feature>
<accession>A0A918V7I3</accession>
<evidence type="ECO:0000256" key="1">
    <source>
        <dbReference type="ARBA" id="ARBA00022729"/>
    </source>
</evidence>
<organism evidence="4 5">
    <name type="scientific">Algibacter mikhailovii</name>
    <dbReference type="NCBI Taxonomy" id="425498"/>
    <lineage>
        <taxon>Bacteria</taxon>
        <taxon>Pseudomonadati</taxon>
        <taxon>Bacteroidota</taxon>
        <taxon>Flavobacteriia</taxon>
        <taxon>Flavobacteriales</taxon>
        <taxon>Flavobacteriaceae</taxon>
        <taxon>Algibacter</taxon>
    </lineage>
</organism>